<dbReference type="Gene3D" id="3.40.50.1110">
    <property type="entry name" value="SGNH hydrolase"/>
    <property type="match status" value="1"/>
</dbReference>
<dbReference type="PANTHER" id="PTHR14209">
    <property type="entry name" value="ISOAMYL ACETATE-HYDROLYZING ESTERASE 1"/>
    <property type="match status" value="1"/>
</dbReference>
<accession>A0ABT0HHP3</accession>
<keyword evidence="3" id="KW-1185">Reference proteome</keyword>
<name>A0ABT0HHP3_9BACT</name>
<evidence type="ECO:0000313" key="3">
    <source>
        <dbReference type="Proteomes" id="UP001202180"/>
    </source>
</evidence>
<comment type="caution">
    <text evidence="2">The sequence shown here is derived from an EMBL/GenBank/DDBJ whole genome shotgun (WGS) entry which is preliminary data.</text>
</comment>
<evidence type="ECO:0000313" key="2">
    <source>
        <dbReference type="EMBL" id="MCK8491686.1"/>
    </source>
</evidence>
<dbReference type="EMBL" id="JALPRF010000001">
    <property type="protein sequence ID" value="MCK8491686.1"/>
    <property type="molecule type" value="Genomic_DNA"/>
</dbReference>
<sequence>MKHNFLVTIVGVLTLFLSGCSDSDSPGRAEKIACIGTSITDGYVLPTAQTYPVQLQTLEGTTNKVLNYGVGGTTALKKGDSPYWSAQKYQYALDWKPSIVIIEFGTNDSKKQNWRYKSEFTSDYTSLIRSFQQLSSSPRIYMCVPPPAFNTNFDVDPTVLRNEVMPLVNAIAKENNIELIDLYTPLVGKDSLFVDGIHPNAKGAALIASEVYKVISPK</sequence>
<feature type="domain" description="SGNH hydrolase-type esterase" evidence="1">
    <location>
        <begin position="34"/>
        <end position="205"/>
    </location>
</feature>
<dbReference type="PROSITE" id="PS51257">
    <property type="entry name" value="PROKAR_LIPOPROTEIN"/>
    <property type="match status" value="1"/>
</dbReference>
<dbReference type="InterPro" id="IPR013830">
    <property type="entry name" value="SGNH_hydro"/>
</dbReference>
<dbReference type="Proteomes" id="UP001202180">
    <property type="component" value="Unassembled WGS sequence"/>
</dbReference>
<dbReference type="Pfam" id="PF13472">
    <property type="entry name" value="Lipase_GDSL_2"/>
    <property type="match status" value="1"/>
</dbReference>
<dbReference type="InterPro" id="IPR045136">
    <property type="entry name" value="Iah1-like"/>
</dbReference>
<dbReference type="RefSeq" id="WP_248476318.1">
    <property type="nucleotide sequence ID" value="NZ_JALPRF010000001.1"/>
</dbReference>
<proteinExistence type="predicted"/>
<protein>
    <submittedName>
        <fullName evidence="2">GDSL-type esterase/lipase family protein</fullName>
    </submittedName>
</protein>
<dbReference type="SUPFAM" id="SSF52266">
    <property type="entry name" value="SGNH hydrolase"/>
    <property type="match status" value="1"/>
</dbReference>
<dbReference type="PANTHER" id="PTHR14209:SF19">
    <property type="entry name" value="ISOAMYL ACETATE-HYDROLYZING ESTERASE 1 HOMOLOG"/>
    <property type="match status" value="1"/>
</dbReference>
<dbReference type="InterPro" id="IPR036514">
    <property type="entry name" value="SGNH_hydro_sf"/>
</dbReference>
<gene>
    <name evidence="2" type="ORF">M0L20_07455</name>
</gene>
<organism evidence="2 3">
    <name type="scientific">Spirosoma liriopis</name>
    <dbReference type="NCBI Taxonomy" id="2937440"/>
    <lineage>
        <taxon>Bacteria</taxon>
        <taxon>Pseudomonadati</taxon>
        <taxon>Bacteroidota</taxon>
        <taxon>Cytophagia</taxon>
        <taxon>Cytophagales</taxon>
        <taxon>Cytophagaceae</taxon>
        <taxon>Spirosoma</taxon>
    </lineage>
</organism>
<reference evidence="2 3" key="1">
    <citation type="submission" date="2022-04" db="EMBL/GenBank/DDBJ databases">
        <title>Spirosoma sp. strain RP8 genome sequencing and assembly.</title>
        <authorList>
            <person name="Jung Y."/>
        </authorList>
    </citation>
    <scope>NUCLEOTIDE SEQUENCE [LARGE SCALE GENOMIC DNA]</scope>
    <source>
        <strain evidence="2 3">RP8</strain>
    </source>
</reference>
<evidence type="ECO:0000259" key="1">
    <source>
        <dbReference type="Pfam" id="PF13472"/>
    </source>
</evidence>